<name>A0A2W5A6T3_9BACT</name>
<dbReference type="SUPFAM" id="SSF53474">
    <property type="entry name" value="alpha/beta-Hydrolases"/>
    <property type="match status" value="1"/>
</dbReference>
<dbReference type="Gene3D" id="3.40.50.1820">
    <property type="entry name" value="alpha/beta hydrolase"/>
    <property type="match status" value="1"/>
</dbReference>
<feature type="domain" description="Poly-beta-hydroxybutyrate polymerase N-terminal" evidence="3">
    <location>
        <begin position="83"/>
        <end position="251"/>
    </location>
</feature>
<dbReference type="EMBL" id="QFNK01000026">
    <property type="protein sequence ID" value="PZO88159.1"/>
    <property type="molecule type" value="Genomic_DNA"/>
</dbReference>
<reference evidence="7 8" key="1">
    <citation type="submission" date="2017-08" db="EMBL/GenBank/DDBJ databases">
        <title>Infants hospitalized years apart are colonized by the same room-sourced microbial strains.</title>
        <authorList>
            <person name="Brooks B."/>
            <person name="Olm M.R."/>
            <person name="Firek B.A."/>
            <person name="Baker R."/>
            <person name="Thomas B.C."/>
            <person name="Morowitz M.J."/>
            <person name="Banfield J.F."/>
        </authorList>
    </citation>
    <scope>NUCLEOTIDE SEQUENCE [LARGE SCALE GENOMIC DNA]</scope>
    <source>
        <strain evidence="6">S2_006_000_R2_64</strain>
        <strain evidence="5">S2_018_000_R2_104</strain>
    </source>
</reference>
<feature type="domain" description="Poly-beta-hydroxybutyrate polymerase N-terminal" evidence="4">
    <location>
        <begin position="12"/>
        <end position="53"/>
    </location>
</feature>
<dbReference type="PANTHER" id="PTHR36837:SF5">
    <property type="entry name" value="POLY-3-HYDROXYBUTYRATE SYNTHASE"/>
    <property type="match status" value="1"/>
</dbReference>
<gene>
    <name evidence="6" type="ORF">DI586_03910</name>
    <name evidence="5" type="ORF">DI626_02340</name>
</gene>
<evidence type="ECO:0000313" key="6">
    <source>
        <dbReference type="EMBL" id="PZP56359.1"/>
    </source>
</evidence>
<evidence type="ECO:0000259" key="3">
    <source>
        <dbReference type="Pfam" id="PF07167"/>
    </source>
</evidence>
<dbReference type="AlphaFoldDB" id="A0A2W5A6T3"/>
<dbReference type="Pfam" id="PF12551">
    <property type="entry name" value="PHBC_N"/>
    <property type="match status" value="1"/>
</dbReference>
<protein>
    <submittedName>
        <fullName evidence="5">PHA synthase</fullName>
    </submittedName>
</protein>
<dbReference type="Proteomes" id="UP000249739">
    <property type="component" value="Unassembled WGS sequence"/>
</dbReference>
<dbReference type="InterPro" id="IPR022211">
    <property type="entry name" value="PHBC_N"/>
</dbReference>
<evidence type="ECO:0000256" key="2">
    <source>
        <dbReference type="ARBA" id="ARBA00023315"/>
    </source>
</evidence>
<organism evidence="5 7">
    <name type="scientific">Micavibrio aeruginosavorus</name>
    <dbReference type="NCBI Taxonomy" id="349221"/>
    <lineage>
        <taxon>Bacteria</taxon>
        <taxon>Pseudomonadati</taxon>
        <taxon>Bdellovibrionota</taxon>
        <taxon>Bdellovibrionia</taxon>
        <taxon>Bdellovibrionales</taxon>
        <taxon>Pseudobdellovibrionaceae</taxon>
        <taxon>Micavibrio</taxon>
    </lineage>
</organism>
<dbReference type="PANTHER" id="PTHR36837">
    <property type="entry name" value="POLY(3-HYDROXYALKANOATE) POLYMERASE SUBUNIT PHAC"/>
    <property type="match status" value="1"/>
</dbReference>
<comment type="caution">
    <text evidence="5">The sequence shown here is derived from an EMBL/GenBank/DDBJ whole genome shotgun (WGS) entry which is preliminary data.</text>
</comment>
<dbReference type="InterPro" id="IPR051321">
    <property type="entry name" value="PHA/PHB_synthase"/>
</dbReference>
<sequence>MEKETTHSFVQIADEVDRLFQAKLSRSTYGLSPAGLVEIYASWLAHLALCPGRMVSLATFPFHHFKTMAEHAINANPEAIKPDPRFKAEDWSNFPWNNYVETFHAFEEFWDLATKNIPGLSPQTERAASFAARQMLDSISPANFMATNPELLFETISRCGENLRDGAMNALEDITRNMSGQQAAGMEDFTVGENLATAPGKVVFRNDLIELIQYDPVTKDVSKEPVLILPAWIMKYYILDLSPENSMIKWLVEQGHTVFIVSWKNPTADDRNLGMDDYVQDGALAAIDAVSSICDGAAIHLAGYCLGGTLAMITAALMAHDGDDRLKTLTLLAAQGDFTEAGEMMVFVTPSEVSYLDNMMWAQGYLDTKQMAGAFQMLRSYDMIWSRLVKDYLFGQRSRPFDIMAWNADATRMPYKMHSEYLKRLYLNNEFSNGHYTVLGKTVAPENINLPIFAVGTEKDHVAPWKSVYKIHLMASGDVTFVLTVGGHNAGIVSEPGHERRSFKIAHKKSGEAYQSPDQWEESAAMKDGSWWTAWGQWLGDQSSKTKIAAPKKAGNVTYKVIGDAPGAYVKSK</sequence>
<dbReference type="Proteomes" id="UP000249557">
    <property type="component" value="Unassembled WGS sequence"/>
</dbReference>
<evidence type="ECO:0000313" key="8">
    <source>
        <dbReference type="Proteomes" id="UP000249739"/>
    </source>
</evidence>
<dbReference type="Pfam" id="PF07167">
    <property type="entry name" value="PhaC_N"/>
    <property type="match status" value="1"/>
</dbReference>
<evidence type="ECO:0000313" key="5">
    <source>
        <dbReference type="EMBL" id="PZO88159.1"/>
    </source>
</evidence>
<keyword evidence="1" id="KW-0808">Transferase</keyword>
<dbReference type="InterPro" id="IPR029058">
    <property type="entry name" value="AB_hydrolase_fold"/>
</dbReference>
<evidence type="ECO:0000259" key="4">
    <source>
        <dbReference type="Pfam" id="PF12551"/>
    </source>
</evidence>
<keyword evidence="2" id="KW-0012">Acyltransferase</keyword>
<dbReference type="GO" id="GO:0042619">
    <property type="term" value="P:poly-hydroxybutyrate biosynthetic process"/>
    <property type="evidence" value="ECO:0007669"/>
    <property type="project" value="InterPro"/>
</dbReference>
<evidence type="ECO:0000313" key="7">
    <source>
        <dbReference type="Proteomes" id="UP000249557"/>
    </source>
</evidence>
<dbReference type="GO" id="GO:0016746">
    <property type="term" value="F:acyltransferase activity"/>
    <property type="evidence" value="ECO:0007669"/>
    <property type="project" value="UniProtKB-KW"/>
</dbReference>
<proteinExistence type="predicted"/>
<evidence type="ECO:0000256" key="1">
    <source>
        <dbReference type="ARBA" id="ARBA00022679"/>
    </source>
</evidence>
<dbReference type="EMBL" id="QFOT01000028">
    <property type="protein sequence ID" value="PZP56359.1"/>
    <property type="molecule type" value="Genomic_DNA"/>
</dbReference>
<dbReference type="InterPro" id="IPR010941">
    <property type="entry name" value="PhaC_N"/>
</dbReference>
<accession>A0A2W5A6T3</accession>